<sequence length="1077" mass="122136">MDDITSGRSVDIELGGQEVISIDLDNLDPNPEDVLDLLKEGQCKIWVWTKLAGEYWRRGHLDAAERIAQTAIETMQYTGASTALPPVYALLANIQMARARRAPKLILPDAQQDSLQGEKLKEEYYRDAVQYLNTSNKLVTESGENPGTLPFLTRGIQLLASRSLDDALRAFEGVLAEKPTNLVALLGKGRVFYTKRQYKEALRVFQDVLRYSPDCKPDPRIGIGLCLWAMDHKAKAKAAWQRSLEVNPGEWSAQLLLGLESINASKAEGISEEAKSQAFVAGAKMVERAFQANQRNGSAANALCELFIRKGQHSRALKLAERTIQFADTLTLLTEGYIRAGRVSHSQGANQHSLRCYSAALEGQPKNTIAAIGMAQMQMQNDEMAAAIHTLDTLMQVPNQRSTEATVMLASLRAYPRPGISGSDLAQEKKRARELYDRALKGLEIDDARHGPSKASRNITDDIDMHIEIARLWQGESIDRVSKAFKDALRISEATGEADPRLVNNLGGLEHLEGRLSEARVLYESALTKASQLPSNVSETMSTSMLYNLARVYEDQGDVNLAKEAYDKLLSRHPEYIDAKVRQAQMLIDLNKVNEAHDILKQCLVSHPGNLNLRALYAHFLMQNVRINDYKTFREFVFNTLKDHDKYDVYSLCAAAWLHYFQARESRETSPKGIEDRKKNFQKSAELYDKALQLDPLCAYAAQGLAIITAEDALGTMYGALPGTAGDEAQKRNQNIREALDIFAKVRESINDGCVYVNMGHCYYSRDEFDRAIESYETASQRFYHGQNAGLLMCLCRSWYSKAIKDQSLTAMTSALRYAEQSYHIQPSDKVALYNIAMIQQKSAEMLFSIPPPKRTLRDLQRVVDQATHAQKLFASLANDKSHGLPYNRDIADQRRKYGDIMLRKADEHLVAQRQYEAEQLARIEAGRRKREDEKRRHEEEERVRMEELKRESEKLAEERRIAREQAMEWTREVRMESDEERERRPKKPKKVKHEAPSGDESEPKKKRRGKLRRAGSDQGDEEQPVFSDEEELEKPAKKRPVKKRVVRDDDEEDANGPRKKQFKSKEVLSDTDEEMS</sequence>
<dbReference type="PANTHER" id="PTHR14027">
    <property type="entry name" value="RNA POLYMERASE-ASSOCIATED PROTEIN CTR9"/>
    <property type="match status" value="1"/>
</dbReference>
<feature type="repeat" description="TPR" evidence="3">
    <location>
        <begin position="543"/>
        <end position="576"/>
    </location>
</feature>
<dbReference type="Pfam" id="PF13174">
    <property type="entry name" value="TPR_6"/>
    <property type="match status" value="1"/>
</dbReference>
<organism evidence="5 6">
    <name type="scientific">Candolleomyces aberdarensis</name>
    <dbReference type="NCBI Taxonomy" id="2316362"/>
    <lineage>
        <taxon>Eukaryota</taxon>
        <taxon>Fungi</taxon>
        <taxon>Dikarya</taxon>
        <taxon>Basidiomycota</taxon>
        <taxon>Agaricomycotina</taxon>
        <taxon>Agaricomycetes</taxon>
        <taxon>Agaricomycetidae</taxon>
        <taxon>Agaricales</taxon>
        <taxon>Agaricineae</taxon>
        <taxon>Psathyrellaceae</taxon>
        <taxon>Candolleomyces</taxon>
    </lineage>
</organism>
<dbReference type="Gene3D" id="1.25.40.10">
    <property type="entry name" value="Tetratricopeptide repeat domain"/>
    <property type="match status" value="4"/>
</dbReference>
<feature type="compositionally biased region" description="Basic residues" evidence="4">
    <location>
        <begin position="1037"/>
        <end position="1046"/>
    </location>
</feature>
<dbReference type="InterPro" id="IPR011990">
    <property type="entry name" value="TPR-like_helical_dom_sf"/>
</dbReference>
<evidence type="ECO:0000256" key="4">
    <source>
        <dbReference type="SAM" id="MobiDB-lite"/>
    </source>
</evidence>
<dbReference type="GO" id="GO:0006355">
    <property type="term" value="P:regulation of DNA-templated transcription"/>
    <property type="evidence" value="ECO:0007669"/>
    <property type="project" value="InterPro"/>
</dbReference>
<keyword evidence="6" id="KW-1185">Reference proteome</keyword>
<evidence type="ECO:0000256" key="3">
    <source>
        <dbReference type="PROSITE-ProRule" id="PRU00339"/>
    </source>
</evidence>
<keyword evidence="1" id="KW-0677">Repeat</keyword>
<feature type="compositionally biased region" description="Acidic residues" evidence="4">
    <location>
        <begin position="1019"/>
        <end position="1033"/>
    </location>
</feature>
<feature type="compositionally biased region" description="Basic residues" evidence="4">
    <location>
        <begin position="1005"/>
        <end position="1014"/>
    </location>
</feature>
<dbReference type="GO" id="GO:0016593">
    <property type="term" value="C:Cdc73/Paf1 complex"/>
    <property type="evidence" value="ECO:0007669"/>
    <property type="project" value="TreeGrafter"/>
</dbReference>
<keyword evidence="2 3" id="KW-0802">TPR repeat</keyword>
<feature type="region of interest" description="Disordered" evidence="4">
    <location>
        <begin position="927"/>
        <end position="958"/>
    </location>
</feature>
<feature type="repeat" description="TPR" evidence="3">
    <location>
        <begin position="182"/>
        <end position="215"/>
    </location>
</feature>
<dbReference type="GO" id="GO:0006368">
    <property type="term" value="P:transcription elongation by RNA polymerase II"/>
    <property type="evidence" value="ECO:0007669"/>
    <property type="project" value="TreeGrafter"/>
</dbReference>
<dbReference type="PROSITE" id="PS50005">
    <property type="entry name" value="TPR"/>
    <property type="match status" value="2"/>
</dbReference>
<feature type="compositionally biased region" description="Basic and acidic residues" evidence="4">
    <location>
        <begin position="971"/>
        <end position="984"/>
    </location>
</feature>
<proteinExistence type="predicted"/>
<reference evidence="5 6" key="1">
    <citation type="submission" date="2019-01" db="EMBL/GenBank/DDBJ databases">
        <title>Draft genome sequence of Psathyrella aberdarensis IHI B618.</title>
        <authorList>
            <person name="Buettner E."/>
            <person name="Kellner H."/>
        </authorList>
    </citation>
    <scope>NUCLEOTIDE SEQUENCE [LARGE SCALE GENOMIC DNA]</scope>
    <source>
        <strain evidence="5 6">IHI B618</strain>
    </source>
</reference>
<dbReference type="InterPro" id="IPR031101">
    <property type="entry name" value="Ctr9"/>
</dbReference>
<dbReference type="STRING" id="2316362.A0A4Q2DZN3"/>
<dbReference type="OrthoDB" id="343875at2759"/>
<dbReference type="EMBL" id="SDEE01000010">
    <property type="protein sequence ID" value="RXW25012.1"/>
    <property type="molecule type" value="Genomic_DNA"/>
</dbReference>
<comment type="caution">
    <text evidence="5">The sequence shown here is derived from an EMBL/GenBank/DDBJ whole genome shotgun (WGS) entry which is preliminary data.</text>
</comment>
<evidence type="ECO:0000313" key="5">
    <source>
        <dbReference type="EMBL" id="RXW25012.1"/>
    </source>
</evidence>
<name>A0A4Q2DZN3_9AGAR</name>
<dbReference type="Pfam" id="PF14559">
    <property type="entry name" value="TPR_19"/>
    <property type="match status" value="1"/>
</dbReference>
<evidence type="ECO:0000313" key="6">
    <source>
        <dbReference type="Proteomes" id="UP000290288"/>
    </source>
</evidence>
<evidence type="ECO:0000256" key="1">
    <source>
        <dbReference type="ARBA" id="ARBA00022737"/>
    </source>
</evidence>
<dbReference type="Proteomes" id="UP000290288">
    <property type="component" value="Unassembled WGS sequence"/>
</dbReference>
<dbReference type="SUPFAM" id="SSF48452">
    <property type="entry name" value="TPR-like"/>
    <property type="match status" value="3"/>
</dbReference>
<protein>
    <recommendedName>
        <fullName evidence="7">RNA polymerase II-associated protein</fullName>
    </recommendedName>
</protein>
<dbReference type="PANTHER" id="PTHR14027:SF2">
    <property type="entry name" value="RNA POLYMERASE-ASSOCIATED PROTEIN CTR9 HOMOLOG"/>
    <property type="match status" value="1"/>
</dbReference>
<dbReference type="AlphaFoldDB" id="A0A4Q2DZN3"/>
<dbReference type="Pfam" id="PF13181">
    <property type="entry name" value="TPR_8"/>
    <property type="match status" value="1"/>
</dbReference>
<accession>A0A4Q2DZN3</accession>
<dbReference type="SMART" id="SM00028">
    <property type="entry name" value="TPR"/>
    <property type="match status" value="10"/>
</dbReference>
<dbReference type="InterPro" id="IPR019734">
    <property type="entry name" value="TPR_rpt"/>
</dbReference>
<feature type="region of interest" description="Disordered" evidence="4">
    <location>
        <begin position="971"/>
        <end position="1077"/>
    </location>
</feature>
<evidence type="ECO:0008006" key="7">
    <source>
        <dbReference type="Google" id="ProtNLM"/>
    </source>
</evidence>
<evidence type="ECO:0000256" key="2">
    <source>
        <dbReference type="ARBA" id="ARBA00022803"/>
    </source>
</evidence>
<gene>
    <name evidence="5" type="ORF">EST38_g797</name>
</gene>
<dbReference type="GO" id="GO:0000993">
    <property type="term" value="F:RNA polymerase II complex binding"/>
    <property type="evidence" value="ECO:0007669"/>
    <property type="project" value="TreeGrafter"/>
</dbReference>